<dbReference type="RefSeq" id="WP_005435158.1">
    <property type="nucleotide sequence ID" value="NZ_JH815516.1"/>
</dbReference>
<evidence type="ECO:0000256" key="1">
    <source>
        <dbReference type="SAM" id="MobiDB-lite"/>
    </source>
</evidence>
<dbReference type="SMART" id="SM00530">
    <property type="entry name" value="HTH_XRE"/>
    <property type="match status" value="1"/>
</dbReference>
<name>K1JLN0_9BURK</name>
<organism evidence="3 4">
    <name type="scientific">Sutterella wadsworthensis 2_1_59BFAA</name>
    <dbReference type="NCBI Taxonomy" id="742823"/>
    <lineage>
        <taxon>Bacteria</taxon>
        <taxon>Pseudomonadati</taxon>
        <taxon>Pseudomonadota</taxon>
        <taxon>Betaproteobacteria</taxon>
        <taxon>Burkholderiales</taxon>
        <taxon>Sutterellaceae</taxon>
        <taxon>Sutterella</taxon>
    </lineage>
</organism>
<dbReference type="STRING" id="742823.HMPREF9465_01231"/>
<feature type="compositionally biased region" description="Basic and acidic residues" evidence="1">
    <location>
        <begin position="109"/>
        <end position="118"/>
    </location>
</feature>
<dbReference type="OrthoDB" id="9156632at2"/>
<dbReference type="eggNOG" id="COG1396">
    <property type="taxonomic scope" value="Bacteria"/>
</dbReference>
<dbReference type="CDD" id="cd00093">
    <property type="entry name" value="HTH_XRE"/>
    <property type="match status" value="1"/>
</dbReference>
<reference evidence="3 4" key="1">
    <citation type="submission" date="2012-05" db="EMBL/GenBank/DDBJ databases">
        <title>The Genome Sequence of Sutterella wadsworthensis 2_1_59BFAA.</title>
        <authorList>
            <consortium name="The Broad Institute Genome Sequencing Platform"/>
            <person name="Earl A."/>
            <person name="Ward D."/>
            <person name="Feldgarden M."/>
            <person name="Gevers D."/>
            <person name="Daigneault M."/>
            <person name="Strauss J."/>
            <person name="Allen-Vercoe E."/>
            <person name="Walker B."/>
            <person name="Young S.K."/>
            <person name="Zeng Q."/>
            <person name="Gargeya S."/>
            <person name="Fitzgerald M."/>
            <person name="Haas B."/>
            <person name="Abouelleil A."/>
            <person name="Alvarado L."/>
            <person name="Arachchi H.M."/>
            <person name="Berlin A.M."/>
            <person name="Chapman S.B."/>
            <person name="Goldberg J."/>
            <person name="Griggs A."/>
            <person name="Gujja S."/>
            <person name="Hansen M."/>
            <person name="Howarth C."/>
            <person name="Imamovic A."/>
            <person name="Larimer J."/>
            <person name="McCowen C."/>
            <person name="Montmayeur A."/>
            <person name="Murphy C."/>
            <person name="Neiman D."/>
            <person name="Pearson M."/>
            <person name="Priest M."/>
            <person name="Roberts A."/>
            <person name="Saif S."/>
            <person name="Shea T."/>
            <person name="Sisk P."/>
            <person name="Sykes S."/>
            <person name="Wortman J."/>
            <person name="Nusbaum C."/>
            <person name="Birren B."/>
        </authorList>
    </citation>
    <scope>NUCLEOTIDE SEQUENCE [LARGE SCALE GENOMIC DNA]</scope>
    <source>
        <strain evidence="3 4">2_1_59BFAA</strain>
    </source>
</reference>
<proteinExistence type="predicted"/>
<comment type="caution">
    <text evidence="3">The sequence shown here is derived from an EMBL/GenBank/DDBJ whole genome shotgun (WGS) entry which is preliminary data.</text>
</comment>
<feature type="region of interest" description="Disordered" evidence="1">
    <location>
        <begin position="109"/>
        <end position="146"/>
    </location>
</feature>
<dbReference type="PATRIC" id="fig|742823.3.peg.1223"/>
<dbReference type="Gene3D" id="1.10.260.40">
    <property type="entry name" value="lambda repressor-like DNA-binding domains"/>
    <property type="match status" value="1"/>
</dbReference>
<feature type="region of interest" description="Disordered" evidence="1">
    <location>
        <begin position="185"/>
        <end position="216"/>
    </location>
</feature>
<dbReference type="GO" id="GO:0003677">
    <property type="term" value="F:DNA binding"/>
    <property type="evidence" value="ECO:0007669"/>
    <property type="project" value="InterPro"/>
</dbReference>
<dbReference type="AlphaFoldDB" id="K1JLN0"/>
<dbReference type="Pfam" id="PF13560">
    <property type="entry name" value="HTH_31"/>
    <property type="match status" value="1"/>
</dbReference>
<dbReference type="EMBL" id="ADMG01000031">
    <property type="protein sequence ID" value="EKB31126.1"/>
    <property type="molecule type" value="Genomic_DNA"/>
</dbReference>
<feature type="compositionally biased region" description="Basic and acidic residues" evidence="1">
    <location>
        <begin position="126"/>
        <end position="137"/>
    </location>
</feature>
<dbReference type="InterPro" id="IPR001387">
    <property type="entry name" value="Cro/C1-type_HTH"/>
</dbReference>
<sequence length="216" mass="23810">MTEGNHEAGATDVTVRHVRRTRRICVHNATEIGALVRLARQRLGMSQTDAAICCGVGRRFLVELENGKPTVQLDKMLVVLDALGMGLMVRGPGVSFTAEELAQAAVKRESEDPPHVWEAEFSSGVDRPKRPDASEKPHRGRTPGTVALKYRRQSSVREEGGTLVYETVDTNPVIAKKKEKHVEVCLRQPKRRNKSDDTSPVTDFGGSMRLDTNGRG</sequence>
<dbReference type="InterPro" id="IPR010982">
    <property type="entry name" value="Lambda_DNA-bd_dom_sf"/>
</dbReference>
<evidence type="ECO:0000313" key="3">
    <source>
        <dbReference type="EMBL" id="EKB31126.1"/>
    </source>
</evidence>
<dbReference type="SUPFAM" id="SSF47413">
    <property type="entry name" value="lambda repressor-like DNA-binding domains"/>
    <property type="match status" value="1"/>
</dbReference>
<dbReference type="HOGENOM" id="CLU_1277082_0_0_4"/>
<feature type="domain" description="HTH cro/C1-type" evidence="2">
    <location>
        <begin position="36"/>
        <end position="101"/>
    </location>
</feature>
<keyword evidence="4" id="KW-1185">Reference proteome</keyword>
<accession>K1JLN0</accession>
<evidence type="ECO:0000313" key="4">
    <source>
        <dbReference type="Proteomes" id="UP000005835"/>
    </source>
</evidence>
<gene>
    <name evidence="3" type="ORF">HMPREF9465_01231</name>
</gene>
<evidence type="ECO:0000259" key="2">
    <source>
        <dbReference type="PROSITE" id="PS50943"/>
    </source>
</evidence>
<protein>
    <submittedName>
        <fullName evidence="3">Y4mF family transcriptional regulator</fullName>
    </submittedName>
</protein>
<dbReference type="Proteomes" id="UP000005835">
    <property type="component" value="Unassembled WGS sequence"/>
</dbReference>
<dbReference type="PROSITE" id="PS50943">
    <property type="entry name" value="HTH_CROC1"/>
    <property type="match status" value="1"/>
</dbReference>